<comment type="function">
    <text evidence="10">Catalyzes the synthesis of alpha-ribazole-5'-phosphate from nicotinate mononucleotide (NAMN) and 5,6-dimethylbenzimidazole (DMB).</text>
</comment>
<dbReference type="GO" id="GO:0016757">
    <property type="term" value="F:glycosyltransferase activity"/>
    <property type="evidence" value="ECO:0007669"/>
    <property type="project" value="UniProtKB-KW"/>
</dbReference>
<evidence type="ECO:0000256" key="10">
    <source>
        <dbReference type="HAMAP-Rule" id="MF_00230"/>
    </source>
</evidence>
<gene>
    <name evidence="10 11" type="primary">cobT</name>
    <name evidence="11" type="ORF">GCM10022277_13490</name>
</gene>
<evidence type="ECO:0000256" key="9">
    <source>
        <dbReference type="ARBA" id="ARBA00047340"/>
    </source>
</evidence>
<dbReference type="EMBL" id="BAABBN010000004">
    <property type="protein sequence ID" value="GAA3919379.1"/>
    <property type="molecule type" value="Genomic_DNA"/>
</dbReference>
<comment type="caution">
    <text evidence="11">The sequence shown here is derived from an EMBL/GenBank/DDBJ whole genome shotgun (WGS) entry which is preliminary data.</text>
</comment>
<dbReference type="HAMAP" id="MF_00230">
    <property type="entry name" value="CobT"/>
    <property type="match status" value="1"/>
</dbReference>
<comment type="catalytic activity">
    <reaction evidence="9 10">
        <text>5,6-dimethylbenzimidazole + nicotinate beta-D-ribonucleotide = alpha-ribazole 5'-phosphate + nicotinate + H(+)</text>
        <dbReference type="Rhea" id="RHEA:11196"/>
        <dbReference type="ChEBI" id="CHEBI:15378"/>
        <dbReference type="ChEBI" id="CHEBI:15890"/>
        <dbReference type="ChEBI" id="CHEBI:32544"/>
        <dbReference type="ChEBI" id="CHEBI:57502"/>
        <dbReference type="ChEBI" id="CHEBI:57918"/>
        <dbReference type="EC" id="2.4.2.21"/>
    </reaction>
</comment>
<dbReference type="InterPro" id="IPR003200">
    <property type="entry name" value="Nict_dMeBzImd_PRibTrfase"/>
</dbReference>
<evidence type="ECO:0000256" key="4">
    <source>
        <dbReference type="ARBA" id="ARBA00015486"/>
    </source>
</evidence>
<dbReference type="NCBIfam" id="TIGR03160">
    <property type="entry name" value="cobT_DBIPRT"/>
    <property type="match status" value="1"/>
</dbReference>
<evidence type="ECO:0000256" key="3">
    <source>
        <dbReference type="ARBA" id="ARBA00011991"/>
    </source>
</evidence>
<keyword evidence="5 10" id="KW-0169">Cobalamin biosynthesis</keyword>
<dbReference type="Gene3D" id="1.10.1610.10">
    <property type="match status" value="1"/>
</dbReference>
<organism evidence="11 12">
    <name type="scientific">Litoribacillus peritrichatus</name>
    <dbReference type="NCBI Taxonomy" id="718191"/>
    <lineage>
        <taxon>Bacteria</taxon>
        <taxon>Pseudomonadati</taxon>
        <taxon>Pseudomonadota</taxon>
        <taxon>Gammaproteobacteria</taxon>
        <taxon>Oceanospirillales</taxon>
        <taxon>Oceanospirillaceae</taxon>
        <taxon>Litoribacillus</taxon>
    </lineage>
</organism>
<evidence type="ECO:0000256" key="2">
    <source>
        <dbReference type="ARBA" id="ARBA00007110"/>
    </source>
</evidence>
<keyword evidence="7 10" id="KW-0808">Transferase</keyword>
<keyword evidence="12" id="KW-1185">Reference proteome</keyword>
<evidence type="ECO:0000256" key="6">
    <source>
        <dbReference type="ARBA" id="ARBA00022676"/>
    </source>
</evidence>
<dbReference type="EC" id="2.4.2.21" evidence="3 10"/>
<dbReference type="SUPFAM" id="SSF52733">
    <property type="entry name" value="Nicotinate mononucleotide:5,6-dimethylbenzimidazole phosphoribosyltransferase (CobT)"/>
    <property type="match status" value="1"/>
</dbReference>
<reference evidence="12" key="1">
    <citation type="journal article" date="2019" name="Int. J. Syst. Evol. Microbiol.">
        <title>The Global Catalogue of Microorganisms (GCM) 10K type strain sequencing project: providing services to taxonomists for standard genome sequencing and annotation.</title>
        <authorList>
            <consortium name="The Broad Institute Genomics Platform"/>
            <consortium name="The Broad Institute Genome Sequencing Center for Infectious Disease"/>
            <person name="Wu L."/>
            <person name="Ma J."/>
        </authorList>
    </citation>
    <scope>NUCLEOTIDE SEQUENCE [LARGE SCALE GENOMIC DNA]</scope>
    <source>
        <strain evidence="12">JCM 17551</strain>
    </source>
</reference>
<evidence type="ECO:0000256" key="7">
    <source>
        <dbReference type="ARBA" id="ARBA00022679"/>
    </source>
</evidence>
<accession>A0ABP7MER7</accession>
<comment type="similarity">
    <text evidence="2 10">Belongs to the CobT family.</text>
</comment>
<comment type="pathway">
    <text evidence="1 10">Nucleoside biosynthesis; alpha-ribazole biosynthesis; alpha-ribazole from 5,6-dimethylbenzimidazole: step 1/2.</text>
</comment>
<dbReference type="CDD" id="cd02439">
    <property type="entry name" value="DMB-PRT_CobT"/>
    <property type="match status" value="1"/>
</dbReference>
<dbReference type="Proteomes" id="UP001501565">
    <property type="component" value="Unassembled WGS sequence"/>
</dbReference>
<dbReference type="PANTHER" id="PTHR43463">
    <property type="entry name" value="NICOTINATE-NUCLEOTIDE--DIMETHYLBENZIMIDAZOLE PHOSPHORIBOSYLTRANSFERASE"/>
    <property type="match status" value="1"/>
</dbReference>
<sequence>MLDWLEISVKALNKETKAAALDRQQILTKPAGSLGKMESLAVSLATMQGSERPSVDKTFITVFAADHGIAAEGVSAYPQAVTAQMIANFLAGGAAISVCARELGASLEIVNLGAVEPLPHEFIALAESSQSQFHQVNISNGTLSFLTQQAMTEEQLVQAMNAGKEAAERAFEQGAQLFIGGEMGIGNTTTATALACALLNRPALDIAGPGTGITPEGIKFKAQMIEQAIAFHKAAFYKTEVVNPLAILTCLGGFEIVALCGAYLRSAQLGLPVLVDGFICSVAALFAQSLNQECREWMVFSHQSAEPGHRIILEAMNGEPILKLEMRLGEGSGAAIAVSLLKTACALHNQMATFAEAGVDDKG</sequence>
<evidence type="ECO:0000256" key="8">
    <source>
        <dbReference type="ARBA" id="ARBA00030686"/>
    </source>
</evidence>
<dbReference type="PANTHER" id="PTHR43463:SF1">
    <property type="entry name" value="NICOTINATE-NUCLEOTIDE--DIMETHYLBENZIMIDAZOLE PHOSPHORIBOSYLTRANSFERASE"/>
    <property type="match status" value="1"/>
</dbReference>
<keyword evidence="6 10" id="KW-0328">Glycosyltransferase</keyword>
<evidence type="ECO:0000256" key="5">
    <source>
        <dbReference type="ARBA" id="ARBA00022573"/>
    </source>
</evidence>
<dbReference type="NCBIfam" id="NF000996">
    <property type="entry name" value="PRK00105.1"/>
    <property type="match status" value="1"/>
</dbReference>
<dbReference type="InterPro" id="IPR023195">
    <property type="entry name" value="Nict_dMeBzImd_PRibTrfase_N"/>
</dbReference>
<dbReference type="InterPro" id="IPR017846">
    <property type="entry name" value="Nict_dMeBzImd_PRibTrfase_bact"/>
</dbReference>
<evidence type="ECO:0000256" key="1">
    <source>
        <dbReference type="ARBA" id="ARBA00005049"/>
    </source>
</evidence>
<feature type="active site" description="Proton acceptor" evidence="10">
    <location>
        <position position="330"/>
    </location>
</feature>
<proteinExistence type="inferred from homology"/>
<name>A0ABP7MER7_9GAMM</name>
<evidence type="ECO:0000313" key="11">
    <source>
        <dbReference type="EMBL" id="GAA3919379.1"/>
    </source>
</evidence>
<dbReference type="Gene3D" id="3.40.50.10210">
    <property type="match status" value="1"/>
</dbReference>
<dbReference type="InterPro" id="IPR036087">
    <property type="entry name" value="Nict_dMeBzImd_PRibTrfase_sf"/>
</dbReference>
<evidence type="ECO:0000313" key="12">
    <source>
        <dbReference type="Proteomes" id="UP001501565"/>
    </source>
</evidence>
<dbReference type="Pfam" id="PF02277">
    <property type="entry name" value="DBI_PRT"/>
    <property type="match status" value="1"/>
</dbReference>
<protein>
    <recommendedName>
        <fullName evidence="4 10">Nicotinate-nucleotide--dimethylbenzimidazole phosphoribosyltransferase</fullName>
        <shortName evidence="10">NN:DBI PRT</shortName>
        <ecNumber evidence="3 10">2.4.2.21</ecNumber>
    </recommendedName>
    <alternativeName>
        <fullName evidence="8 10">N(1)-alpha-phosphoribosyltransferase</fullName>
    </alternativeName>
</protein>
<dbReference type="RefSeq" id="WP_344796778.1">
    <property type="nucleotide sequence ID" value="NZ_BAABBN010000004.1"/>
</dbReference>